<dbReference type="PANTHER" id="PTHR42811">
    <property type="entry name" value="SERINE ACETYLTRANSFERASE"/>
    <property type="match status" value="1"/>
</dbReference>
<dbReference type="InterPro" id="IPR011004">
    <property type="entry name" value="Trimer_LpxA-like_sf"/>
</dbReference>
<organism evidence="1 2">
    <name type="scientific">Pengzhenrongella sicca</name>
    <dbReference type="NCBI Taxonomy" id="2819238"/>
    <lineage>
        <taxon>Bacteria</taxon>
        <taxon>Bacillati</taxon>
        <taxon>Actinomycetota</taxon>
        <taxon>Actinomycetes</taxon>
        <taxon>Micrococcales</taxon>
        <taxon>Pengzhenrongella</taxon>
    </lineage>
</organism>
<keyword evidence="2" id="KW-1185">Reference proteome</keyword>
<dbReference type="Proteomes" id="UP000663937">
    <property type="component" value="Chromosome"/>
</dbReference>
<evidence type="ECO:0000313" key="2">
    <source>
        <dbReference type="Proteomes" id="UP000663937"/>
    </source>
</evidence>
<dbReference type="Gene3D" id="2.160.10.10">
    <property type="entry name" value="Hexapeptide repeat proteins"/>
    <property type="match status" value="1"/>
</dbReference>
<evidence type="ECO:0000313" key="1">
    <source>
        <dbReference type="EMBL" id="QTE29640.1"/>
    </source>
</evidence>
<gene>
    <name evidence="1" type="ORF">J4E96_00825</name>
</gene>
<protein>
    <recommendedName>
        <fullName evidence="3">Serine acetyltransferase</fullName>
    </recommendedName>
</protein>
<accession>A0A8A4ZCB4</accession>
<proteinExistence type="predicted"/>
<name>A0A8A4ZCB4_9MICO</name>
<dbReference type="RefSeq" id="WP_227423933.1">
    <property type="nucleotide sequence ID" value="NZ_CP071868.1"/>
</dbReference>
<sequence>MTPEKLWWWSVRLHRRGLTPLARVLKELNFHLFHAVLPYECDIQPDVTLWHRGVGTVIHPNTRIGRRVTIAHGVTISAGARQLGSPLAVFLGDDVLVGAGALILPKRGHALHVGAGAKIGAHAVVASDVPPGGIMLPPTASLRVAAADSAGDRQA</sequence>
<reference evidence="1" key="1">
    <citation type="submission" date="2021-03" db="EMBL/GenBank/DDBJ databases">
        <title>Pengzhenrongella sicca gen. nov., sp. nov., a new member of suborder Micrococcineae isolated from High-Arctic tundra soil.</title>
        <authorList>
            <person name="Peng F."/>
        </authorList>
    </citation>
    <scope>NUCLEOTIDE SEQUENCE</scope>
    <source>
        <strain evidence="1">LRZ-2</strain>
    </source>
</reference>
<evidence type="ECO:0008006" key="3">
    <source>
        <dbReference type="Google" id="ProtNLM"/>
    </source>
</evidence>
<dbReference type="KEGG" id="psic:J4E96_00825"/>
<dbReference type="SUPFAM" id="SSF51161">
    <property type="entry name" value="Trimeric LpxA-like enzymes"/>
    <property type="match status" value="1"/>
</dbReference>
<dbReference type="EMBL" id="CP071868">
    <property type="protein sequence ID" value="QTE29640.1"/>
    <property type="molecule type" value="Genomic_DNA"/>
</dbReference>
<dbReference type="AlphaFoldDB" id="A0A8A4ZCB4"/>